<evidence type="ECO:0000313" key="3">
    <source>
        <dbReference type="Proteomes" id="UP000710440"/>
    </source>
</evidence>
<dbReference type="SUPFAM" id="SSF53474">
    <property type="entry name" value="alpha/beta-Hydrolases"/>
    <property type="match status" value="1"/>
</dbReference>
<dbReference type="AlphaFoldDB" id="A0A9P3CAD6"/>
<dbReference type="Proteomes" id="UP000710440">
    <property type="component" value="Unassembled WGS sequence"/>
</dbReference>
<proteinExistence type="predicted"/>
<feature type="region of interest" description="Disordered" evidence="1">
    <location>
        <begin position="405"/>
        <end position="427"/>
    </location>
</feature>
<sequence>MAVTFYGSQTKTETVAPLSYTDSPWRLFSFDILLFLRWSPYLINIFLPLWPWPSHCLDELYPSLANIHDIVLHTILVVAQSFFLISLPLLITFPFGSYIFYIGLFLALNKVVCTLLNGKIPEDGLKSTEDDHSAAWKRHDDESWIFLNGVAVGKHWLQSNIDRLSRTFHRPVVGVHNRTNGIIFDIIQCLIQRALLYSNANVRQCHMLIKKALYAPGIKKVVLILHSQGAIEGGMILDWLYDEVPHDLLKQLEVYTFGNAANHFNNPYRVHIPSVGAGSKLAPAQWQTRSKRAVAHIEHYANSKDFVSRWGVLHFTRKVTEDPRENRFMGRVFERPGRGHQLNQHYLDNMFPLDPTGRFVRGLADGDFMEMDVSVGGGTEVREGLDQSLDATSGSMEPEARILTSGPASVRTESQGQASRPKGNSGILEVDGFARTNGVPSKVKNLSRLWAYCNGNSPGEIL</sequence>
<dbReference type="EMBL" id="BOPL01000016">
    <property type="protein sequence ID" value="GIK07926.1"/>
    <property type="molecule type" value="Genomic_DNA"/>
</dbReference>
<accession>A0A9P3CAD6</accession>
<organism evidence="2 3">
    <name type="scientific">Aspergillus viridinutans</name>
    <dbReference type="NCBI Taxonomy" id="75553"/>
    <lineage>
        <taxon>Eukaryota</taxon>
        <taxon>Fungi</taxon>
        <taxon>Dikarya</taxon>
        <taxon>Ascomycota</taxon>
        <taxon>Pezizomycotina</taxon>
        <taxon>Eurotiomycetes</taxon>
        <taxon>Eurotiomycetidae</taxon>
        <taxon>Eurotiales</taxon>
        <taxon>Aspergillaceae</taxon>
        <taxon>Aspergillus</taxon>
        <taxon>Aspergillus subgen. Fumigati</taxon>
    </lineage>
</organism>
<dbReference type="GeneID" id="66931578"/>
<evidence type="ECO:0000256" key="1">
    <source>
        <dbReference type="SAM" id="MobiDB-lite"/>
    </source>
</evidence>
<keyword evidence="3" id="KW-1185">Reference proteome</keyword>
<reference evidence="2 3" key="1">
    <citation type="submission" date="2021-02" db="EMBL/GenBank/DDBJ databases">
        <title>Pan-genome distribution and transcriptional activeness of fungal secondary metabolism genes in Aspergillus section Fumigati.</title>
        <authorList>
            <person name="Takahashi H."/>
            <person name="Umemura M."/>
            <person name="Ninomiya A."/>
            <person name="Kusuya Y."/>
            <person name="Urayama S."/>
            <person name="Shimizu M."/>
            <person name="Watanabe A."/>
            <person name="Kamei K."/>
            <person name="Yaguchi T."/>
            <person name="Hagiwara D."/>
        </authorList>
    </citation>
    <scope>NUCLEOTIDE SEQUENCE [LARGE SCALE GENOMIC DNA]</scope>
    <source>
        <strain evidence="2 3">IFM 47045</strain>
    </source>
</reference>
<dbReference type="InterPro" id="IPR029058">
    <property type="entry name" value="AB_hydrolase_fold"/>
</dbReference>
<evidence type="ECO:0000313" key="2">
    <source>
        <dbReference type="EMBL" id="GIK07926.1"/>
    </source>
</evidence>
<dbReference type="PANTHER" id="PTHR42044:SF2">
    <property type="entry name" value="DUF676 DOMAIN-CONTAINING PROTEIN"/>
    <property type="match status" value="1"/>
</dbReference>
<name>A0A9P3CAD6_ASPVI</name>
<gene>
    <name evidence="2" type="ORF">Aspvir_003596</name>
</gene>
<dbReference type="OrthoDB" id="202545at2759"/>
<comment type="caution">
    <text evidence="2">The sequence shown here is derived from an EMBL/GenBank/DDBJ whole genome shotgun (WGS) entry which is preliminary data.</text>
</comment>
<dbReference type="PANTHER" id="PTHR42044">
    <property type="entry name" value="DUF676 DOMAIN-CONTAINING PROTEIN-RELATED"/>
    <property type="match status" value="1"/>
</dbReference>
<protein>
    <submittedName>
        <fullName evidence="2">Uncharacterized protein</fullName>
    </submittedName>
</protein>
<dbReference type="RefSeq" id="XP_043131112.1">
    <property type="nucleotide sequence ID" value="XM_043275177.1"/>
</dbReference>